<feature type="domain" description="Phosphodiester glycosidase" evidence="3">
    <location>
        <begin position="124"/>
        <end position="288"/>
    </location>
</feature>
<keyword evidence="2" id="KW-0732">Signal</keyword>
<gene>
    <name evidence="4" type="ORF">HNQ65_002571</name>
</gene>
<feature type="signal peptide" evidence="2">
    <location>
        <begin position="1"/>
        <end position="17"/>
    </location>
</feature>
<organism evidence="4 5">
    <name type="scientific">Prosthecobacter vanneervenii</name>
    <dbReference type="NCBI Taxonomy" id="48466"/>
    <lineage>
        <taxon>Bacteria</taxon>
        <taxon>Pseudomonadati</taxon>
        <taxon>Verrucomicrobiota</taxon>
        <taxon>Verrucomicrobiia</taxon>
        <taxon>Verrucomicrobiales</taxon>
        <taxon>Verrucomicrobiaceae</taxon>
        <taxon>Prosthecobacter</taxon>
    </lineage>
</organism>
<dbReference type="RefSeq" id="WP_184339913.1">
    <property type="nucleotide sequence ID" value="NZ_JACHIG010000005.1"/>
</dbReference>
<evidence type="ECO:0000259" key="3">
    <source>
        <dbReference type="Pfam" id="PF09992"/>
    </source>
</evidence>
<dbReference type="Proteomes" id="UP000590740">
    <property type="component" value="Unassembled WGS sequence"/>
</dbReference>
<dbReference type="EMBL" id="JACHIG010000005">
    <property type="protein sequence ID" value="MBB5032988.1"/>
    <property type="molecule type" value="Genomic_DNA"/>
</dbReference>
<evidence type="ECO:0000313" key="4">
    <source>
        <dbReference type="EMBL" id="MBB5032988.1"/>
    </source>
</evidence>
<evidence type="ECO:0000256" key="1">
    <source>
        <dbReference type="SAM" id="MobiDB-lite"/>
    </source>
</evidence>
<dbReference type="InterPro" id="IPR018711">
    <property type="entry name" value="NAGPA"/>
</dbReference>
<dbReference type="AlphaFoldDB" id="A0A7W8DK93"/>
<dbReference type="PANTHER" id="PTHR40446:SF2">
    <property type="entry name" value="N-ACETYLGLUCOSAMINE-1-PHOSPHODIESTER ALPHA-N-ACETYLGLUCOSAMINIDASE"/>
    <property type="match status" value="1"/>
</dbReference>
<feature type="region of interest" description="Disordered" evidence="1">
    <location>
        <begin position="19"/>
        <end position="54"/>
    </location>
</feature>
<protein>
    <submittedName>
        <fullName evidence="4">Uncharacterized protein YigE (DUF2233 family)</fullName>
    </submittedName>
</protein>
<keyword evidence="5" id="KW-1185">Reference proteome</keyword>
<name>A0A7W8DK93_9BACT</name>
<evidence type="ECO:0000313" key="5">
    <source>
        <dbReference type="Proteomes" id="UP000590740"/>
    </source>
</evidence>
<proteinExistence type="predicted"/>
<comment type="caution">
    <text evidence="4">The sequence shown here is derived from an EMBL/GenBank/DDBJ whole genome shotgun (WGS) entry which is preliminary data.</text>
</comment>
<dbReference type="PANTHER" id="PTHR40446">
    <property type="entry name" value="N-ACETYLGLUCOSAMINE-1-PHOSPHODIESTER ALPHA-N-ACETYLGLUCOSAMINIDASE"/>
    <property type="match status" value="1"/>
</dbReference>
<evidence type="ECO:0000256" key="2">
    <source>
        <dbReference type="SAM" id="SignalP"/>
    </source>
</evidence>
<dbReference type="Pfam" id="PF09992">
    <property type="entry name" value="NAGPA"/>
    <property type="match status" value="1"/>
</dbReference>
<feature type="chain" id="PRO_5030988047" evidence="2">
    <location>
        <begin position="18"/>
        <end position="291"/>
    </location>
</feature>
<sequence>MKRALAFILTLVLASCATTPPPRPLTPTTESESGLSVPGTEEAQPAQPAAPPSKAAEWTAISDFKGQPLFGNASLIEYKIGHKGHTYQIRVVVFDSRQFELKVIDQPNDWAGGSHIKDSLQAAGAIAGVNGGFFSRDFKPMGLMIADGRKTGEWQTGSLLTGAVAVTTHPQIQWNHEVSPSEASQFLQAGPRLVDDGQVVPGLDYRKQSARTFIANDGSTQWLIGTAEEITLSDLGDLLSTPGLMPAFTVHRALNLDGGHSSAIYYRTVDGHERSYPGWSTVRNYLGIVPR</sequence>
<reference evidence="4 5" key="1">
    <citation type="submission" date="2020-08" db="EMBL/GenBank/DDBJ databases">
        <title>Genomic Encyclopedia of Type Strains, Phase IV (KMG-IV): sequencing the most valuable type-strain genomes for metagenomic binning, comparative biology and taxonomic classification.</title>
        <authorList>
            <person name="Goeker M."/>
        </authorList>
    </citation>
    <scope>NUCLEOTIDE SEQUENCE [LARGE SCALE GENOMIC DNA]</scope>
    <source>
        <strain evidence="4 5">DSM 12252</strain>
    </source>
</reference>
<accession>A0A7W8DK93</accession>
<dbReference type="PROSITE" id="PS51257">
    <property type="entry name" value="PROKAR_LIPOPROTEIN"/>
    <property type="match status" value="1"/>
</dbReference>